<organism evidence="1 2">
    <name type="scientific">Candidatus Faecivivens stercoravium</name>
    <dbReference type="NCBI Taxonomy" id="2840803"/>
    <lineage>
        <taxon>Bacteria</taxon>
        <taxon>Bacillati</taxon>
        <taxon>Bacillota</taxon>
        <taxon>Clostridia</taxon>
        <taxon>Eubacteriales</taxon>
        <taxon>Oscillospiraceae</taxon>
        <taxon>Oscillospiraceae incertae sedis</taxon>
        <taxon>Candidatus Faecivivens</taxon>
    </lineage>
</organism>
<name>A0A9D1J4P2_9FIRM</name>
<feature type="non-terminal residue" evidence="1">
    <location>
        <position position="135"/>
    </location>
</feature>
<evidence type="ECO:0000313" key="1">
    <source>
        <dbReference type="EMBL" id="HIR60653.1"/>
    </source>
</evidence>
<evidence type="ECO:0000313" key="2">
    <source>
        <dbReference type="Proteomes" id="UP000824241"/>
    </source>
</evidence>
<dbReference type="AlphaFoldDB" id="A0A9D1J4P2"/>
<comment type="caution">
    <text evidence="1">The sequence shown here is derived from an EMBL/GenBank/DDBJ whole genome shotgun (WGS) entry which is preliminary data.</text>
</comment>
<reference evidence="1" key="2">
    <citation type="journal article" date="2021" name="PeerJ">
        <title>Extensive microbial diversity within the chicken gut microbiome revealed by metagenomics and culture.</title>
        <authorList>
            <person name="Gilroy R."/>
            <person name="Ravi A."/>
            <person name="Getino M."/>
            <person name="Pursley I."/>
            <person name="Horton D.L."/>
            <person name="Alikhan N.F."/>
            <person name="Baker D."/>
            <person name="Gharbi K."/>
            <person name="Hall N."/>
            <person name="Watson M."/>
            <person name="Adriaenssens E.M."/>
            <person name="Foster-Nyarko E."/>
            <person name="Jarju S."/>
            <person name="Secka A."/>
            <person name="Antonio M."/>
            <person name="Oren A."/>
            <person name="Chaudhuri R.R."/>
            <person name="La Ragione R."/>
            <person name="Hildebrand F."/>
            <person name="Pallen M.J."/>
        </authorList>
    </citation>
    <scope>NUCLEOTIDE SEQUENCE</scope>
    <source>
        <strain evidence="1">CHK189-12415</strain>
    </source>
</reference>
<protein>
    <submittedName>
        <fullName evidence="1">Uncharacterized protein</fullName>
    </submittedName>
</protein>
<accession>A0A9D1J4P2</accession>
<dbReference type="EMBL" id="DVHA01000119">
    <property type="protein sequence ID" value="HIR60653.1"/>
    <property type="molecule type" value="Genomic_DNA"/>
</dbReference>
<dbReference type="Proteomes" id="UP000824241">
    <property type="component" value="Unassembled WGS sequence"/>
</dbReference>
<proteinExistence type="predicted"/>
<sequence>MGFIQKHRWLILYLLILVLAIAGGTTVRAFLNRAAGPVRLPAVAEALDPSLYAHQTVTADGISYRVPTGELAGILRPEQWENCAEPESAGEPVTVRLSELYEIRLYEEGYACVYYGYANPWERDTAWYRLPDGTA</sequence>
<gene>
    <name evidence="1" type="ORF">IAB37_03660</name>
</gene>
<reference evidence="1" key="1">
    <citation type="submission" date="2020-10" db="EMBL/GenBank/DDBJ databases">
        <authorList>
            <person name="Gilroy R."/>
        </authorList>
    </citation>
    <scope>NUCLEOTIDE SEQUENCE</scope>
    <source>
        <strain evidence="1">CHK189-12415</strain>
    </source>
</reference>